<evidence type="ECO:0000313" key="2">
    <source>
        <dbReference type="EMBL" id="GES27860.1"/>
    </source>
</evidence>
<name>A0A5J4L8Q3_9ACTN</name>
<protein>
    <submittedName>
        <fullName evidence="2">Uncharacterized protein</fullName>
    </submittedName>
</protein>
<feature type="compositionally biased region" description="Basic and acidic residues" evidence="1">
    <location>
        <begin position="82"/>
        <end position="92"/>
    </location>
</feature>
<dbReference type="Proteomes" id="UP000325598">
    <property type="component" value="Unassembled WGS sequence"/>
</dbReference>
<gene>
    <name evidence="2" type="ORF">San01_03470</name>
</gene>
<reference evidence="2 3" key="1">
    <citation type="submission" date="2019-10" db="EMBL/GenBank/DDBJ databases">
        <title>Whole genome shotgun sequence of Streptomyces angustmyceticus NBRC 3934.</title>
        <authorList>
            <person name="Hosoyama A."/>
            <person name="Ichikawa N."/>
            <person name="Kimura A."/>
            <person name="Kitahashi Y."/>
            <person name="Komaki H."/>
            <person name="Uohara A."/>
        </authorList>
    </citation>
    <scope>NUCLEOTIDE SEQUENCE [LARGE SCALE GENOMIC DNA]</scope>
    <source>
        <strain evidence="2 3">NBRC 3934</strain>
    </source>
</reference>
<keyword evidence="3" id="KW-1185">Reference proteome</keyword>
<dbReference type="RefSeq" id="WP_152104212.1">
    <property type="nucleotide sequence ID" value="NZ_BLAG01000004.1"/>
</dbReference>
<dbReference type="GeneID" id="96749743"/>
<sequence>MKPPTPGAHVRITSEGIVQSAQSGEIELVSGTRVTYRSKDVQIEVTRPGFQPGDVVWDGSRNLLRVAPAGDEPRWIAPNGIRVHDDEHDPSRLRLIAPSAQPADDAN</sequence>
<comment type="caution">
    <text evidence="2">The sequence shown here is derived from an EMBL/GenBank/DDBJ whole genome shotgun (WGS) entry which is preliminary data.</text>
</comment>
<dbReference type="EMBL" id="BLAG01000004">
    <property type="protein sequence ID" value="GES27860.1"/>
    <property type="molecule type" value="Genomic_DNA"/>
</dbReference>
<dbReference type="AlphaFoldDB" id="A0A5J4L8Q3"/>
<feature type="region of interest" description="Disordered" evidence="1">
    <location>
        <begin position="81"/>
        <end position="107"/>
    </location>
</feature>
<accession>A0A5J4L8Q3</accession>
<evidence type="ECO:0000256" key="1">
    <source>
        <dbReference type="SAM" id="MobiDB-lite"/>
    </source>
</evidence>
<evidence type="ECO:0000313" key="3">
    <source>
        <dbReference type="Proteomes" id="UP000325598"/>
    </source>
</evidence>
<organism evidence="2 3">
    <name type="scientific">Streptomyces angustmyceticus</name>
    <dbReference type="NCBI Taxonomy" id="285578"/>
    <lineage>
        <taxon>Bacteria</taxon>
        <taxon>Bacillati</taxon>
        <taxon>Actinomycetota</taxon>
        <taxon>Actinomycetes</taxon>
        <taxon>Kitasatosporales</taxon>
        <taxon>Streptomycetaceae</taxon>
        <taxon>Streptomyces</taxon>
    </lineage>
</organism>
<proteinExistence type="predicted"/>